<evidence type="ECO:0000313" key="3">
    <source>
        <dbReference type="EMBL" id="CAK9041714.1"/>
    </source>
</evidence>
<feature type="compositionally biased region" description="Basic and acidic residues" evidence="1">
    <location>
        <begin position="336"/>
        <end position="361"/>
    </location>
</feature>
<gene>
    <name evidence="3" type="ORF">CCMP2556_LOCUS22324</name>
</gene>
<dbReference type="InterPro" id="IPR003029">
    <property type="entry name" value="S1_domain"/>
</dbReference>
<feature type="compositionally biased region" description="Basic and acidic residues" evidence="1">
    <location>
        <begin position="372"/>
        <end position="395"/>
    </location>
</feature>
<feature type="compositionally biased region" description="Basic and acidic residues" evidence="1">
    <location>
        <begin position="136"/>
        <end position="153"/>
    </location>
</feature>
<dbReference type="PROSITE" id="PS50126">
    <property type="entry name" value="S1"/>
    <property type="match status" value="1"/>
</dbReference>
<organism evidence="3 4">
    <name type="scientific">Durusdinium trenchii</name>
    <dbReference type="NCBI Taxonomy" id="1381693"/>
    <lineage>
        <taxon>Eukaryota</taxon>
        <taxon>Sar</taxon>
        <taxon>Alveolata</taxon>
        <taxon>Dinophyceae</taxon>
        <taxon>Suessiales</taxon>
        <taxon>Symbiodiniaceae</taxon>
        <taxon>Durusdinium</taxon>
    </lineage>
</organism>
<proteinExistence type="predicted"/>
<feature type="compositionally biased region" description="Basic and acidic residues" evidence="1">
    <location>
        <begin position="117"/>
        <end position="126"/>
    </location>
</feature>
<dbReference type="InterPro" id="IPR012340">
    <property type="entry name" value="NA-bd_OB-fold"/>
</dbReference>
<feature type="compositionally biased region" description="Basic and acidic residues" evidence="1">
    <location>
        <begin position="264"/>
        <end position="287"/>
    </location>
</feature>
<sequence>MALPERPEKEATEEETLVLPDLHSILEGTVASIQPFGAFVRIGKGMSFEETAFDSCGDEYKDGLVHIRSIAAGRVEKVSDYLDVGDKVWAKVCNVKPEDGKYGLDLRYVNQDTGEDLDPKNREGRFPKGGGKQKKTKTEDLVKDAKAMMEEVKRMKKESKLKKKFLKFEEKRKKKLQKKLKKQADAKGNKAEGGSSSSSSSSSCSLSEATQARLRKEFGFPDPVGAKPKAAQTKSNGQAITLKERTEVSRRPPSSKRSPARRPKAAEDLRGLERSKPDPKKGRKEPVRSNGRGRYRSPSRQAASDSRDSRRRPRQGRRDESREPRRSPRRGRRRRDSRDSRSKSRAGDADKESRRCSREWNRLYASGVADQEPPKEESKKRKAAKPDTKKTEGKKAKQAAQDNGEPPKKAKRKKQASDASG</sequence>
<keyword evidence="4" id="KW-1185">Reference proteome</keyword>
<dbReference type="Gene3D" id="2.40.50.140">
    <property type="entry name" value="Nucleic acid-binding proteins"/>
    <property type="match status" value="1"/>
</dbReference>
<comment type="caution">
    <text evidence="3">The sequence shown here is derived from an EMBL/GenBank/DDBJ whole genome shotgun (WGS) entry which is preliminary data.</text>
</comment>
<feature type="region of interest" description="Disordered" evidence="1">
    <location>
        <begin position="112"/>
        <end position="421"/>
    </location>
</feature>
<evidence type="ECO:0000256" key="1">
    <source>
        <dbReference type="SAM" id="MobiDB-lite"/>
    </source>
</evidence>
<reference evidence="3 4" key="1">
    <citation type="submission" date="2024-02" db="EMBL/GenBank/DDBJ databases">
        <authorList>
            <person name="Chen Y."/>
            <person name="Shah S."/>
            <person name="Dougan E. K."/>
            <person name="Thang M."/>
            <person name="Chan C."/>
        </authorList>
    </citation>
    <scope>NUCLEOTIDE SEQUENCE [LARGE SCALE GENOMIC DNA]</scope>
</reference>
<protein>
    <recommendedName>
        <fullName evidence="2">S1 motif domain-containing protein</fullName>
    </recommendedName>
</protein>
<feature type="compositionally biased region" description="Basic and acidic residues" evidence="1">
    <location>
        <begin position="316"/>
        <end position="326"/>
    </location>
</feature>
<evidence type="ECO:0000259" key="2">
    <source>
        <dbReference type="PROSITE" id="PS50126"/>
    </source>
</evidence>
<dbReference type="SUPFAM" id="SSF50249">
    <property type="entry name" value="Nucleic acid-binding proteins"/>
    <property type="match status" value="1"/>
</dbReference>
<name>A0ABP0LR90_9DINO</name>
<accession>A0ABP0LR90</accession>
<feature type="compositionally biased region" description="Basic residues" evidence="1">
    <location>
        <begin position="172"/>
        <end position="181"/>
    </location>
</feature>
<dbReference type="SMART" id="SM00316">
    <property type="entry name" value="S1"/>
    <property type="match status" value="1"/>
</dbReference>
<dbReference type="EMBL" id="CAXAMN010013780">
    <property type="protein sequence ID" value="CAK9041714.1"/>
    <property type="molecule type" value="Genomic_DNA"/>
</dbReference>
<dbReference type="Proteomes" id="UP001642484">
    <property type="component" value="Unassembled WGS sequence"/>
</dbReference>
<feature type="compositionally biased region" description="Basic residues" evidence="1">
    <location>
        <begin position="154"/>
        <end position="165"/>
    </location>
</feature>
<dbReference type="PANTHER" id="PTHR15838:SF1">
    <property type="entry name" value="ZINC FINGER CCHC DOMAIN-CONTAINING PROTEIN 17"/>
    <property type="match status" value="1"/>
</dbReference>
<dbReference type="PANTHER" id="PTHR15838">
    <property type="entry name" value="NUCLEOLAR PROTEIN OF 40 KDA"/>
    <property type="match status" value="1"/>
</dbReference>
<evidence type="ECO:0000313" key="4">
    <source>
        <dbReference type="Proteomes" id="UP001642484"/>
    </source>
</evidence>
<feature type="domain" description="S1 motif" evidence="2">
    <location>
        <begin position="23"/>
        <end position="107"/>
    </location>
</feature>
<feature type="compositionally biased region" description="Low complexity" evidence="1">
    <location>
        <begin position="195"/>
        <end position="207"/>
    </location>
</feature>